<keyword evidence="5" id="KW-0560">Oxidoreductase</keyword>
<evidence type="ECO:0000256" key="1">
    <source>
        <dbReference type="ARBA" id="ARBA00004613"/>
    </source>
</evidence>
<organism evidence="5 6">
    <name type="scientific">Thalassoglobus polymorphus</name>
    <dbReference type="NCBI Taxonomy" id="2527994"/>
    <lineage>
        <taxon>Bacteria</taxon>
        <taxon>Pseudomonadati</taxon>
        <taxon>Planctomycetota</taxon>
        <taxon>Planctomycetia</taxon>
        <taxon>Planctomycetales</taxon>
        <taxon>Planctomycetaceae</taxon>
        <taxon>Thalassoglobus</taxon>
    </lineage>
</organism>
<dbReference type="PANTHER" id="PTHR11475:SF4">
    <property type="entry name" value="CHORION PEROXIDASE"/>
    <property type="match status" value="1"/>
</dbReference>
<reference evidence="5 6" key="1">
    <citation type="submission" date="2019-02" db="EMBL/GenBank/DDBJ databases">
        <title>Deep-cultivation of Planctomycetes and their phenomic and genomic characterization uncovers novel biology.</title>
        <authorList>
            <person name="Wiegand S."/>
            <person name="Jogler M."/>
            <person name="Boedeker C."/>
            <person name="Pinto D."/>
            <person name="Vollmers J."/>
            <person name="Rivas-Marin E."/>
            <person name="Kohn T."/>
            <person name="Peeters S.H."/>
            <person name="Heuer A."/>
            <person name="Rast P."/>
            <person name="Oberbeckmann S."/>
            <person name="Bunk B."/>
            <person name="Jeske O."/>
            <person name="Meyerdierks A."/>
            <person name="Storesund J.E."/>
            <person name="Kallscheuer N."/>
            <person name="Luecker S."/>
            <person name="Lage O.M."/>
            <person name="Pohl T."/>
            <person name="Merkel B.J."/>
            <person name="Hornburger P."/>
            <person name="Mueller R.-W."/>
            <person name="Bruemmer F."/>
            <person name="Labrenz M."/>
            <person name="Spormann A.M."/>
            <person name="Op den Camp H."/>
            <person name="Overmann J."/>
            <person name="Amann R."/>
            <person name="Jetten M.S.M."/>
            <person name="Mascher T."/>
            <person name="Medema M.H."/>
            <person name="Devos D.P."/>
            <person name="Kaster A.-K."/>
            <person name="Ovreas L."/>
            <person name="Rohde M."/>
            <person name="Galperin M.Y."/>
            <person name="Jogler C."/>
        </authorList>
    </citation>
    <scope>NUCLEOTIDE SEQUENCE [LARGE SCALE GENOMIC DNA]</scope>
    <source>
        <strain evidence="5 6">Mal48</strain>
    </source>
</reference>
<keyword evidence="5" id="KW-0575">Peroxidase</keyword>
<dbReference type="Gene3D" id="1.10.640.10">
    <property type="entry name" value="Haem peroxidase domain superfamily, animal type"/>
    <property type="match status" value="1"/>
</dbReference>
<keyword evidence="2" id="KW-0964">Secreted</keyword>
<feature type="region of interest" description="Disordered" evidence="4">
    <location>
        <begin position="92"/>
        <end position="111"/>
    </location>
</feature>
<keyword evidence="3" id="KW-0325">Glycoprotein</keyword>
<sequence length="714" mass="77263">MNLHSSCISPHQKISCITKRFPSAVVLLGIALLCPPSDLYSESRNRLPDQRSQNKRQTNTADDQRRGSGGKQNELPAYEIQLTNVRAIDASNQTAGGETGANQIRISPADYPDDGSGTTIISSIDRANARTISNAVVHQDGVIPNARGMSNWTWAWGQFLDHDIDLTETASSNGTADIEIEDDDDPLGPSPIAFDRSDFASGTGLPGVPREQVNSITSFIDASNVYGSNETRSAMIREFSGGRLRTSDGDMPPINDVGLPNAGAPGGFLVGDIRGNENVVLTSLHTLFIREHNRLCHLIELLDPDASDEQIYQLARKIVQAELQQISYNEFIPALLGEGAALNPVVSPSVPSISTEFATASYRFGHSMLSTNIEVGESGTIHLSEAFFNPTFLMDNPANVDLLLAGLPLSPCQEIDTKVVSDLRTFLFGPAGSGGFDLAALNIQRGRDHGLSDYNSMREAFGLSRVTEFAEITSDANLQTELENLYETVDNVDAWVGGLAEDHVSGGSTGLLVRTVLLDQFSRLQSADEFYHTNDPDLQSPLVEAIIDLESISLRKVVLANTTVRKTSLSPFFTGAIEESDILVEFDDQSNRIHMIGNRENNSVLVIESEFGITIIASDGSLVNGETTVTIPAGRKPNLCVDFGGGDDHVFLVGVEFNDVVVALGDDNDSLTGLFARTNLLVSDTDSDIPPIQENGDNHSSRNDNRRKSDSKRK</sequence>
<dbReference type="GO" id="GO:0005576">
    <property type="term" value="C:extracellular region"/>
    <property type="evidence" value="ECO:0007669"/>
    <property type="project" value="UniProtKB-SubCell"/>
</dbReference>
<dbReference type="PRINTS" id="PR00457">
    <property type="entry name" value="ANPEROXIDASE"/>
</dbReference>
<dbReference type="AlphaFoldDB" id="A0A517QJT8"/>
<feature type="region of interest" description="Disordered" evidence="4">
    <location>
        <begin position="41"/>
        <end position="75"/>
    </location>
</feature>
<comment type="subcellular location">
    <subcellularLocation>
        <location evidence="1">Secreted</location>
    </subcellularLocation>
</comment>
<dbReference type="InterPro" id="IPR019791">
    <property type="entry name" value="Haem_peroxidase_animal"/>
</dbReference>
<dbReference type="InterPro" id="IPR010255">
    <property type="entry name" value="Haem_peroxidase_sf"/>
</dbReference>
<dbReference type="OrthoDB" id="9765610at2"/>
<dbReference type="PROSITE" id="PS50292">
    <property type="entry name" value="PEROXIDASE_3"/>
    <property type="match status" value="1"/>
</dbReference>
<dbReference type="GO" id="GO:0020037">
    <property type="term" value="F:heme binding"/>
    <property type="evidence" value="ECO:0007669"/>
    <property type="project" value="InterPro"/>
</dbReference>
<evidence type="ECO:0000313" key="6">
    <source>
        <dbReference type="Proteomes" id="UP000315724"/>
    </source>
</evidence>
<evidence type="ECO:0000256" key="3">
    <source>
        <dbReference type="ARBA" id="ARBA00023180"/>
    </source>
</evidence>
<dbReference type="CDD" id="cd09822">
    <property type="entry name" value="peroxinectin_like_bacterial"/>
    <property type="match status" value="1"/>
</dbReference>
<dbReference type="InterPro" id="IPR037120">
    <property type="entry name" value="Haem_peroxidase_sf_animal"/>
</dbReference>
<evidence type="ECO:0000256" key="4">
    <source>
        <dbReference type="SAM" id="MobiDB-lite"/>
    </source>
</evidence>
<proteinExistence type="predicted"/>
<dbReference type="Proteomes" id="UP000315724">
    <property type="component" value="Chromosome"/>
</dbReference>
<feature type="compositionally biased region" description="Basic and acidic residues" evidence="4">
    <location>
        <begin position="696"/>
        <end position="708"/>
    </location>
</feature>
<feature type="compositionally biased region" description="Polar residues" evidence="4">
    <location>
        <begin position="92"/>
        <end position="105"/>
    </location>
</feature>
<protein>
    <submittedName>
        <fullName evidence="5">Peroxidase</fullName>
    </submittedName>
</protein>
<dbReference type="KEGG" id="tpol:Mal48_10130"/>
<evidence type="ECO:0000256" key="2">
    <source>
        <dbReference type="ARBA" id="ARBA00022525"/>
    </source>
</evidence>
<dbReference type="PANTHER" id="PTHR11475">
    <property type="entry name" value="OXIDASE/PEROXIDASE"/>
    <property type="match status" value="1"/>
</dbReference>
<dbReference type="GO" id="GO:0004601">
    <property type="term" value="F:peroxidase activity"/>
    <property type="evidence" value="ECO:0007669"/>
    <property type="project" value="UniProtKB-KW"/>
</dbReference>
<accession>A0A517QJT8</accession>
<dbReference type="SUPFAM" id="SSF48113">
    <property type="entry name" value="Heme-dependent peroxidases"/>
    <property type="match status" value="1"/>
</dbReference>
<evidence type="ECO:0000313" key="5">
    <source>
        <dbReference type="EMBL" id="QDT31777.1"/>
    </source>
</evidence>
<dbReference type="Pfam" id="PF03098">
    <property type="entry name" value="An_peroxidase"/>
    <property type="match status" value="1"/>
</dbReference>
<name>A0A517QJT8_9PLAN</name>
<keyword evidence="6" id="KW-1185">Reference proteome</keyword>
<dbReference type="GO" id="GO:0006979">
    <property type="term" value="P:response to oxidative stress"/>
    <property type="evidence" value="ECO:0007669"/>
    <property type="project" value="InterPro"/>
</dbReference>
<feature type="region of interest" description="Disordered" evidence="4">
    <location>
        <begin position="686"/>
        <end position="714"/>
    </location>
</feature>
<gene>
    <name evidence="5" type="ORF">Mal48_10130</name>
</gene>
<dbReference type="EMBL" id="CP036267">
    <property type="protein sequence ID" value="QDT31777.1"/>
    <property type="molecule type" value="Genomic_DNA"/>
</dbReference>